<accession>A0A5M6IEG5</accession>
<dbReference type="OrthoDB" id="7366267at2"/>
<comment type="caution">
    <text evidence="1">The sequence shown here is derived from an EMBL/GenBank/DDBJ whole genome shotgun (WGS) entry which is preliminary data.</text>
</comment>
<protein>
    <submittedName>
        <fullName evidence="1">Uncharacterized protein</fullName>
    </submittedName>
</protein>
<sequence>MSLSKVLFTVLVVVVVWGAFKYYSRAMSGGSPGDRPSLREKVERAAQDAVRKRMGEQDARAASSAQATEDLVRCPKCGAYHPAGIPCDCGYGR</sequence>
<dbReference type="Proteomes" id="UP000324065">
    <property type="component" value="Unassembled WGS sequence"/>
</dbReference>
<evidence type="ECO:0000313" key="1">
    <source>
        <dbReference type="EMBL" id="KAA5606644.1"/>
    </source>
</evidence>
<gene>
    <name evidence="1" type="ORF">F1188_04720</name>
</gene>
<dbReference type="AlphaFoldDB" id="A0A5M6IEG5"/>
<evidence type="ECO:0000313" key="2">
    <source>
        <dbReference type="Proteomes" id="UP000324065"/>
    </source>
</evidence>
<proteinExistence type="predicted"/>
<organism evidence="1 2">
    <name type="scientific">Roseospira marina</name>
    <dbReference type="NCBI Taxonomy" id="140057"/>
    <lineage>
        <taxon>Bacteria</taxon>
        <taxon>Pseudomonadati</taxon>
        <taxon>Pseudomonadota</taxon>
        <taxon>Alphaproteobacteria</taxon>
        <taxon>Rhodospirillales</taxon>
        <taxon>Rhodospirillaceae</taxon>
        <taxon>Roseospira</taxon>
    </lineage>
</organism>
<reference evidence="1 2" key="1">
    <citation type="submission" date="2019-09" db="EMBL/GenBank/DDBJ databases">
        <title>Genome sequence of Roseospira marina, one of the more divergent members of the non-sulfur purple photosynthetic bacterial family, the Rhodospirillaceae.</title>
        <authorList>
            <person name="Meyer T."/>
            <person name="Kyndt J."/>
        </authorList>
    </citation>
    <scope>NUCLEOTIDE SEQUENCE [LARGE SCALE GENOMIC DNA]</scope>
    <source>
        <strain evidence="1 2">DSM 15113</strain>
    </source>
</reference>
<dbReference type="EMBL" id="VWPJ01000003">
    <property type="protein sequence ID" value="KAA5606644.1"/>
    <property type="molecule type" value="Genomic_DNA"/>
</dbReference>
<name>A0A5M6IEG5_9PROT</name>
<keyword evidence="2" id="KW-1185">Reference proteome</keyword>